<dbReference type="InterPro" id="IPR004617">
    <property type="entry name" value="ApaH"/>
</dbReference>
<reference evidence="10 11" key="1">
    <citation type="submission" date="2018-04" db="EMBL/GenBank/DDBJ databases">
        <title>Thalassorhabdus spongiae gen. nov., sp. nov., isolated from a marine sponge in South-West Iceland.</title>
        <authorList>
            <person name="Knobloch S."/>
            <person name="Daussin A."/>
            <person name="Johannsson R."/>
            <person name="Marteinsson V.T."/>
        </authorList>
    </citation>
    <scope>NUCLEOTIDE SEQUENCE [LARGE SCALE GENOMIC DNA]</scope>
    <source>
        <strain evidence="10 11">Hp12</strain>
    </source>
</reference>
<dbReference type="EC" id="3.6.1.41" evidence="3"/>
<dbReference type="PANTHER" id="PTHR40942:SF4">
    <property type="entry name" value="CYTOCHROME C5"/>
    <property type="match status" value="1"/>
</dbReference>
<comment type="similarity">
    <text evidence="2">Belongs to the Ap4A hydrolase family.</text>
</comment>
<feature type="domain" description="Calcineurin-like phosphoesterase" evidence="9">
    <location>
        <begin position="4"/>
        <end position="157"/>
    </location>
</feature>
<dbReference type="NCBIfam" id="NF001204">
    <property type="entry name" value="PRK00166.1"/>
    <property type="match status" value="1"/>
</dbReference>
<proteinExistence type="inferred from homology"/>
<evidence type="ECO:0000256" key="1">
    <source>
        <dbReference type="ARBA" id="ARBA00003413"/>
    </source>
</evidence>
<evidence type="ECO:0000313" key="10">
    <source>
        <dbReference type="EMBL" id="PVZ67740.1"/>
    </source>
</evidence>
<gene>
    <name evidence="10" type="ORF">DC094_15005</name>
</gene>
<keyword evidence="4" id="KW-0378">Hydrolase</keyword>
<dbReference type="RefSeq" id="WP_116687936.1">
    <property type="nucleotide sequence ID" value="NZ_CAWNYD010000006.1"/>
</dbReference>
<evidence type="ECO:0000313" key="11">
    <source>
        <dbReference type="Proteomes" id="UP000244906"/>
    </source>
</evidence>
<evidence type="ECO:0000259" key="9">
    <source>
        <dbReference type="Pfam" id="PF00149"/>
    </source>
</evidence>
<dbReference type="SUPFAM" id="SSF56300">
    <property type="entry name" value="Metallo-dependent phosphatases"/>
    <property type="match status" value="1"/>
</dbReference>
<comment type="caution">
    <text evidence="10">The sequence shown here is derived from an EMBL/GenBank/DDBJ whole genome shotgun (WGS) entry which is preliminary data.</text>
</comment>
<evidence type="ECO:0000256" key="4">
    <source>
        <dbReference type="ARBA" id="ARBA00022801"/>
    </source>
</evidence>
<sequence>MHYAIGDIQGCQSELEALLEQINFRPKKDTLLFVGDLVCRGPRSLDSLRFIKNLGESAITVLGNHDLHLIYLASFPGKKKVHKTLQPILDADDCHELIEWLRFQSLAEQIVIPEREDQPERRFLMSHAGLPASWSVKQALRRAKEIEVMLRGDYWQDLIKNMYGDQPASWSDDLIGADRYRCIINHLTRMRFCHLDGSLEFETKGNTDQPPKGCVPWFEIPRQKNLDQQILFGHWAALQGKTGVKNLHALDTGCVWGGWMTAMRLEDGKLFHQVSLQSV</sequence>
<comment type="catalytic activity">
    <reaction evidence="8">
        <text>P(1),P(4)-bis(5'-adenosyl) tetraphosphate + H2O = 2 ADP + 2 H(+)</text>
        <dbReference type="Rhea" id="RHEA:24252"/>
        <dbReference type="ChEBI" id="CHEBI:15377"/>
        <dbReference type="ChEBI" id="CHEBI:15378"/>
        <dbReference type="ChEBI" id="CHEBI:58141"/>
        <dbReference type="ChEBI" id="CHEBI:456216"/>
        <dbReference type="EC" id="3.6.1.41"/>
    </reaction>
</comment>
<dbReference type="OrthoDB" id="9807890at2"/>
<name>A0A2V1GUM2_9GAMM</name>
<dbReference type="InterPro" id="IPR004843">
    <property type="entry name" value="Calcineurin-like_PHP"/>
</dbReference>
<keyword evidence="11" id="KW-1185">Reference proteome</keyword>
<evidence type="ECO:0000256" key="2">
    <source>
        <dbReference type="ARBA" id="ARBA00005419"/>
    </source>
</evidence>
<evidence type="ECO:0000256" key="5">
    <source>
        <dbReference type="ARBA" id="ARBA00031248"/>
    </source>
</evidence>
<dbReference type="NCBIfam" id="TIGR00668">
    <property type="entry name" value="apaH"/>
    <property type="match status" value="1"/>
</dbReference>
<dbReference type="Proteomes" id="UP000244906">
    <property type="component" value="Unassembled WGS sequence"/>
</dbReference>
<dbReference type="CDD" id="cd07422">
    <property type="entry name" value="MPP_ApaH"/>
    <property type="match status" value="1"/>
</dbReference>
<evidence type="ECO:0000256" key="6">
    <source>
        <dbReference type="ARBA" id="ARBA00032248"/>
    </source>
</evidence>
<evidence type="ECO:0000256" key="7">
    <source>
        <dbReference type="ARBA" id="ARBA00033210"/>
    </source>
</evidence>
<dbReference type="PIRSF" id="PIRSF000903">
    <property type="entry name" value="B5n-ttraPtase_sm"/>
    <property type="match status" value="1"/>
</dbReference>
<organism evidence="10 11">
    <name type="scientific">Pelagibaculum spongiae</name>
    <dbReference type="NCBI Taxonomy" id="2080658"/>
    <lineage>
        <taxon>Bacteria</taxon>
        <taxon>Pseudomonadati</taxon>
        <taxon>Pseudomonadota</taxon>
        <taxon>Gammaproteobacteria</taxon>
        <taxon>Oceanospirillales</taxon>
        <taxon>Pelagibaculum</taxon>
    </lineage>
</organism>
<evidence type="ECO:0000256" key="3">
    <source>
        <dbReference type="ARBA" id="ARBA00012506"/>
    </source>
</evidence>
<dbReference type="EMBL" id="QDDL01000006">
    <property type="protein sequence ID" value="PVZ67740.1"/>
    <property type="molecule type" value="Genomic_DNA"/>
</dbReference>
<dbReference type="AlphaFoldDB" id="A0A2V1GUM2"/>
<comment type="function">
    <text evidence="1">Hydrolyzes diadenosine 5',5'''-P1,P4-tetraphosphate to yield ADP.</text>
</comment>
<dbReference type="Pfam" id="PF00149">
    <property type="entry name" value="Metallophos"/>
    <property type="match status" value="1"/>
</dbReference>
<evidence type="ECO:0000256" key="8">
    <source>
        <dbReference type="ARBA" id="ARBA00049417"/>
    </source>
</evidence>
<accession>A0A2V1GUM2</accession>
<dbReference type="InterPro" id="IPR029052">
    <property type="entry name" value="Metallo-depent_PP-like"/>
</dbReference>
<protein>
    <recommendedName>
        <fullName evidence="3">bis(5'-nucleosyl)-tetraphosphatase (symmetrical)</fullName>
        <ecNumber evidence="3">3.6.1.41</ecNumber>
    </recommendedName>
    <alternativeName>
        <fullName evidence="6">Ap4A hydrolase</fullName>
    </alternativeName>
    <alternativeName>
        <fullName evidence="5">Diadenosine 5',5'''-P1,P4-tetraphosphate pyrophosphohydrolase</fullName>
    </alternativeName>
    <alternativeName>
        <fullName evidence="7">Diadenosine tetraphosphatase</fullName>
    </alternativeName>
</protein>
<dbReference type="PANTHER" id="PTHR40942">
    <property type="match status" value="1"/>
</dbReference>
<dbReference type="GO" id="GO:0008803">
    <property type="term" value="F:bis(5'-nucleosyl)-tetraphosphatase (symmetrical) activity"/>
    <property type="evidence" value="ECO:0007669"/>
    <property type="project" value="UniProtKB-EC"/>
</dbReference>
<dbReference type="Gene3D" id="3.60.21.10">
    <property type="match status" value="1"/>
</dbReference>